<feature type="compositionally biased region" description="Basic and acidic residues" evidence="1">
    <location>
        <begin position="85"/>
        <end position="95"/>
    </location>
</feature>
<evidence type="ECO:0000313" key="2">
    <source>
        <dbReference type="EMBL" id="KAD5960673.1"/>
    </source>
</evidence>
<gene>
    <name evidence="2" type="ORF">E3N88_12145</name>
</gene>
<evidence type="ECO:0000256" key="1">
    <source>
        <dbReference type="SAM" id="MobiDB-lite"/>
    </source>
</evidence>
<evidence type="ECO:0000313" key="3">
    <source>
        <dbReference type="Proteomes" id="UP000326396"/>
    </source>
</evidence>
<keyword evidence="3" id="KW-1185">Reference proteome</keyword>
<protein>
    <submittedName>
        <fullName evidence="2">Uncharacterized protein</fullName>
    </submittedName>
</protein>
<dbReference type="EMBL" id="SZYD01000006">
    <property type="protein sequence ID" value="KAD5960673.1"/>
    <property type="molecule type" value="Genomic_DNA"/>
</dbReference>
<name>A0A5N6P791_9ASTR</name>
<comment type="caution">
    <text evidence="2">The sequence shown here is derived from an EMBL/GenBank/DDBJ whole genome shotgun (WGS) entry which is preliminary data.</text>
</comment>
<sequence>MIVLTVIQLCKQVHSKAKFGIGYNHTSPPEDYAPIDNNVDENVSEPLSPTFLPNEIPAIKSTPPRVCQSRQFPKFVYPTNTSLEKPEETHLENVHKNNSSDQTEIAPATSYTLSSEGTTQQETSVDPKANLNKGKRPMVEIKFTPSHPHPPYPIMKANKPFIPNYSSLSPAFLKCFKYNHSTEKHGTKTPLEK</sequence>
<feature type="region of interest" description="Disordered" evidence="1">
    <location>
        <begin position="113"/>
        <end position="132"/>
    </location>
</feature>
<dbReference type="AlphaFoldDB" id="A0A5N6P791"/>
<accession>A0A5N6P791</accession>
<proteinExistence type="predicted"/>
<feature type="compositionally biased region" description="Polar residues" evidence="1">
    <location>
        <begin position="113"/>
        <end position="124"/>
    </location>
</feature>
<dbReference type="Proteomes" id="UP000326396">
    <property type="component" value="Linkage Group LG14"/>
</dbReference>
<organism evidence="2 3">
    <name type="scientific">Mikania micrantha</name>
    <name type="common">bitter vine</name>
    <dbReference type="NCBI Taxonomy" id="192012"/>
    <lineage>
        <taxon>Eukaryota</taxon>
        <taxon>Viridiplantae</taxon>
        <taxon>Streptophyta</taxon>
        <taxon>Embryophyta</taxon>
        <taxon>Tracheophyta</taxon>
        <taxon>Spermatophyta</taxon>
        <taxon>Magnoliopsida</taxon>
        <taxon>eudicotyledons</taxon>
        <taxon>Gunneridae</taxon>
        <taxon>Pentapetalae</taxon>
        <taxon>asterids</taxon>
        <taxon>campanulids</taxon>
        <taxon>Asterales</taxon>
        <taxon>Asteraceae</taxon>
        <taxon>Asteroideae</taxon>
        <taxon>Heliantheae alliance</taxon>
        <taxon>Eupatorieae</taxon>
        <taxon>Mikania</taxon>
    </lineage>
</organism>
<reference evidence="2 3" key="1">
    <citation type="submission" date="2019-05" db="EMBL/GenBank/DDBJ databases">
        <title>Mikania micrantha, genome provides insights into the molecular mechanism of rapid growth.</title>
        <authorList>
            <person name="Liu B."/>
        </authorList>
    </citation>
    <scope>NUCLEOTIDE SEQUENCE [LARGE SCALE GENOMIC DNA]</scope>
    <source>
        <strain evidence="2">NLD-2019</strain>
        <tissue evidence="2">Leaf</tissue>
    </source>
</reference>
<feature type="region of interest" description="Disordered" evidence="1">
    <location>
        <begin position="85"/>
        <end position="104"/>
    </location>
</feature>